<reference evidence="1" key="1">
    <citation type="submission" date="2018-05" db="EMBL/GenBank/DDBJ databases">
        <title>Draft genome of Mucuna pruriens seed.</title>
        <authorList>
            <person name="Nnadi N.E."/>
            <person name="Vos R."/>
            <person name="Hasami M.H."/>
            <person name="Devisetty U.K."/>
            <person name="Aguiy J.C."/>
        </authorList>
    </citation>
    <scope>NUCLEOTIDE SEQUENCE [LARGE SCALE GENOMIC DNA]</scope>
    <source>
        <strain evidence="1">JCA_2017</strain>
    </source>
</reference>
<dbReference type="GO" id="GO:0003676">
    <property type="term" value="F:nucleic acid binding"/>
    <property type="evidence" value="ECO:0007669"/>
    <property type="project" value="InterPro"/>
</dbReference>
<organism evidence="1 2">
    <name type="scientific">Mucuna pruriens</name>
    <name type="common">Velvet bean</name>
    <name type="synonym">Dolichos pruriens</name>
    <dbReference type="NCBI Taxonomy" id="157652"/>
    <lineage>
        <taxon>Eukaryota</taxon>
        <taxon>Viridiplantae</taxon>
        <taxon>Streptophyta</taxon>
        <taxon>Embryophyta</taxon>
        <taxon>Tracheophyta</taxon>
        <taxon>Spermatophyta</taxon>
        <taxon>Magnoliopsida</taxon>
        <taxon>eudicotyledons</taxon>
        <taxon>Gunneridae</taxon>
        <taxon>Pentapetalae</taxon>
        <taxon>rosids</taxon>
        <taxon>fabids</taxon>
        <taxon>Fabales</taxon>
        <taxon>Fabaceae</taxon>
        <taxon>Papilionoideae</taxon>
        <taxon>50 kb inversion clade</taxon>
        <taxon>NPAAA clade</taxon>
        <taxon>indigoferoid/millettioid clade</taxon>
        <taxon>Phaseoleae</taxon>
        <taxon>Mucuna</taxon>
    </lineage>
</organism>
<dbReference type="InterPro" id="IPR012337">
    <property type="entry name" value="RNaseH-like_sf"/>
</dbReference>
<feature type="non-terminal residue" evidence="1">
    <location>
        <position position="1"/>
    </location>
</feature>
<dbReference type="SUPFAM" id="SSF53098">
    <property type="entry name" value="Ribonuclease H-like"/>
    <property type="match status" value="1"/>
</dbReference>
<protein>
    <submittedName>
        <fullName evidence="1">Uncharacterized protein</fullName>
    </submittedName>
</protein>
<dbReference type="Proteomes" id="UP000257109">
    <property type="component" value="Unassembled WGS sequence"/>
</dbReference>
<evidence type="ECO:0000313" key="2">
    <source>
        <dbReference type="Proteomes" id="UP000257109"/>
    </source>
</evidence>
<proteinExistence type="predicted"/>
<sequence length="91" mass="10117">MESNNQAKYEALLARIRLAKKLRVAKLTIKSNSQLVTGKVNDEYQARDLQLIQYLGELEAERAIKEVHEGACGSHIGGRALASKIARTGFY</sequence>
<evidence type="ECO:0000313" key="1">
    <source>
        <dbReference type="EMBL" id="RDX82403.1"/>
    </source>
</evidence>
<gene>
    <name evidence="1" type="ORF">CR513_36805</name>
</gene>
<accession>A0A371FWG5</accession>
<dbReference type="PANTHER" id="PTHR48475">
    <property type="entry name" value="RIBONUCLEASE H"/>
    <property type="match status" value="1"/>
</dbReference>
<dbReference type="Gene3D" id="3.30.420.10">
    <property type="entry name" value="Ribonuclease H-like superfamily/Ribonuclease H"/>
    <property type="match status" value="1"/>
</dbReference>
<comment type="caution">
    <text evidence="1">The sequence shown here is derived from an EMBL/GenBank/DDBJ whole genome shotgun (WGS) entry which is preliminary data.</text>
</comment>
<dbReference type="InterPro" id="IPR036397">
    <property type="entry name" value="RNaseH_sf"/>
</dbReference>
<keyword evidence="2" id="KW-1185">Reference proteome</keyword>
<dbReference type="EMBL" id="QJKJ01007646">
    <property type="protein sequence ID" value="RDX82403.1"/>
    <property type="molecule type" value="Genomic_DNA"/>
</dbReference>
<dbReference type="PANTHER" id="PTHR48475:SF2">
    <property type="entry name" value="RIBONUCLEASE H"/>
    <property type="match status" value="1"/>
</dbReference>
<name>A0A371FWG5_MUCPR</name>
<dbReference type="AlphaFoldDB" id="A0A371FWG5"/>
<dbReference type="OrthoDB" id="1398895at2759"/>